<dbReference type="InterPro" id="IPR019096">
    <property type="entry name" value="YopX_protein"/>
</dbReference>
<organism evidence="3 4">
    <name type="scientific">Limosilactobacillus fastidiosus</name>
    <dbReference type="NCBI Taxonomy" id="2759855"/>
    <lineage>
        <taxon>Bacteria</taxon>
        <taxon>Bacillati</taxon>
        <taxon>Bacillota</taxon>
        <taxon>Bacilli</taxon>
        <taxon>Lactobacillales</taxon>
        <taxon>Lactobacillaceae</taxon>
        <taxon>Limosilactobacillus</taxon>
    </lineage>
</organism>
<dbReference type="Proteomes" id="UP000544052">
    <property type="component" value="Unassembled WGS sequence"/>
</dbReference>
<name>A0A7W3TYI9_9LACO</name>
<evidence type="ECO:0000259" key="1">
    <source>
        <dbReference type="Pfam" id="PF09643"/>
    </source>
</evidence>
<dbReference type="InterPro" id="IPR023385">
    <property type="entry name" value="YopX-like_C"/>
</dbReference>
<gene>
    <name evidence="3" type="ORF">H5R63_01060</name>
    <name evidence="2" type="ORF">H5R64_05300</name>
</gene>
<dbReference type="Proteomes" id="UP000518255">
    <property type="component" value="Unassembled WGS sequence"/>
</dbReference>
<dbReference type="SUPFAM" id="SSF159006">
    <property type="entry name" value="YopX-like"/>
    <property type="match status" value="1"/>
</dbReference>
<dbReference type="EMBL" id="JACIUZ010000036">
    <property type="protein sequence ID" value="MBB1063179.1"/>
    <property type="molecule type" value="Genomic_DNA"/>
</dbReference>
<dbReference type="RefSeq" id="WP_182580222.1">
    <property type="nucleotide sequence ID" value="NZ_JACIUY010000042.1"/>
</dbReference>
<feature type="domain" description="YopX protein" evidence="1">
    <location>
        <begin position="5"/>
        <end position="97"/>
    </location>
</feature>
<sequence>MKVIKFRKFDRLQTDFSYSNRVDGDTSTIFDFEPSDDIENWVGARKSHELMQYTGVHDCVGKPIYEGDIVQIKGLSSDERPVYFDHGKFVPVYQYSAKDLKIIGNVFH</sequence>
<proteinExistence type="predicted"/>
<dbReference type="EMBL" id="JACIUY010000042">
    <property type="protein sequence ID" value="MBB1085405.1"/>
    <property type="molecule type" value="Genomic_DNA"/>
</dbReference>
<comment type="caution">
    <text evidence="3">The sequence shown here is derived from an EMBL/GenBank/DDBJ whole genome shotgun (WGS) entry which is preliminary data.</text>
</comment>
<evidence type="ECO:0000313" key="5">
    <source>
        <dbReference type="Proteomes" id="UP000544052"/>
    </source>
</evidence>
<evidence type="ECO:0000313" key="2">
    <source>
        <dbReference type="EMBL" id="MBB1063179.1"/>
    </source>
</evidence>
<protein>
    <recommendedName>
        <fullName evidence="1">YopX protein domain-containing protein</fullName>
    </recommendedName>
</protein>
<accession>A0A7W3TYI9</accession>
<evidence type="ECO:0000313" key="3">
    <source>
        <dbReference type="EMBL" id="MBB1085405.1"/>
    </source>
</evidence>
<keyword evidence="5" id="KW-1185">Reference proteome</keyword>
<dbReference type="AlphaFoldDB" id="A0A7W3TYI9"/>
<reference evidence="4 5" key="1">
    <citation type="submission" date="2020-07" db="EMBL/GenBank/DDBJ databases">
        <title>Description of Limosilactobacillus balticus sp. nov., Limosilactobacillus agrestis sp. nov., Limosilactobacillus albertensis sp. nov., Limosilactobacillus rudii sp. nov., Limosilactobacillus fastidiosus sp. nov., five novel Limosilactobacillus species isolated from the vertebrate gastrointestinal tract, and proposal of 6 subspecies of Limosilactobacillus reuteri adapted to the gastrointestinal tract of specific vertebrate hosts.</title>
        <authorList>
            <person name="Li F."/>
            <person name="Cheng C."/>
            <person name="Zheng J."/>
            <person name="Quevedo R.M."/>
            <person name="Li J."/>
            <person name="Roos S."/>
            <person name="Gaenzle M.G."/>
            <person name="Walter J."/>
        </authorList>
    </citation>
    <scope>NUCLEOTIDE SEQUENCE [LARGE SCALE GENOMIC DNA]</scope>
    <source>
        <strain evidence="3 4">WF-MA3-C</strain>
        <strain evidence="2 5">WF-MO7-1</strain>
    </source>
</reference>
<dbReference type="Pfam" id="PF09643">
    <property type="entry name" value="YopX"/>
    <property type="match status" value="1"/>
</dbReference>
<evidence type="ECO:0000313" key="4">
    <source>
        <dbReference type="Proteomes" id="UP000518255"/>
    </source>
</evidence>
<dbReference type="Gene3D" id="2.30.30.290">
    <property type="entry name" value="YopX-like domains"/>
    <property type="match status" value="1"/>
</dbReference>